<proteinExistence type="predicted"/>
<gene>
    <name evidence="1" type="ORF">METZ01_LOCUS127677</name>
</gene>
<reference evidence="1" key="1">
    <citation type="submission" date="2018-05" db="EMBL/GenBank/DDBJ databases">
        <authorList>
            <person name="Lanie J.A."/>
            <person name="Ng W.-L."/>
            <person name="Kazmierczak K.M."/>
            <person name="Andrzejewski T.M."/>
            <person name="Davidsen T.M."/>
            <person name="Wayne K.J."/>
            <person name="Tettelin H."/>
            <person name="Glass J.I."/>
            <person name="Rusch D."/>
            <person name="Podicherti R."/>
            <person name="Tsui H.-C.T."/>
            <person name="Winkler M.E."/>
        </authorList>
    </citation>
    <scope>NUCLEOTIDE SEQUENCE</scope>
</reference>
<accession>A0A381YE48</accession>
<evidence type="ECO:0000313" key="1">
    <source>
        <dbReference type="EMBL" id="SVA74823.1"/>
    </source>
</evidence>
<protein>
    <submittedName>
        <fullName evidence="1">Uncharacterized protein</fullName>
    </submittedName>
</protein>
<organism evidence="1">
    <name type="scientific">marine metagenome</name>
    <dbReference type="NCBI Taxonomy" id="408172"/>
    <lineage>
        <taxon>unclassified sequences</taxon>
        <taxon>metagenomes</taxon>
        <taxon>ecological metagenomes</taxon>
    </lineage>
</organism>
<dbReference type="EMBL" id="UINC01017924">
    <property type="protein sequence ID" value="SVA74823.1"/>
    <property type="molecule type" value="Genomic_DNA"/>
</dbReference>
<dbReference type="AlphaFoldDB" id="A0A381YE48"/>
<name>A0A381YE48_9ZZZZ</name>
<sequence length="33" mass="3961">METQHFHRVQLHQVLGVFQQIQKLCFLLILALQ</sequence>